<keyword evidence="4 8" id="KW-0378">Hydrolase</keyword>
<evidence type="ECO:0000256" key="1">
    <source>
        <dbReference type="ARBA" id="ARBA00000822"/>
    </source>
</evidence>
<keyword evidence="9" id="KW-0732">Signal</keyword>
<evidence type="ECO:0000256" key="5">
    <source>
        <dbReference type="ARBA" id="ARBA00023024"/>
    </source>
</evidence>
<evidence type="ECO:0000256" key="9">
    <source>
        <dbReference type="SAM" id="SignalP"/>
    </source>
</evidence>
<dbReference type="Gene3D" id="2.60.120.430">
    <property type="entry name" value="Galactose-binding lectin"/>
    <property type="match status" value="1"/>
</dbReference>
<keyword evidence="13" id="KW-1185">Reference proteome</keyword>
<feature type="chain" id="PRO_5047204542" description="chitinase" evidence="9">
    <location>
        <begin position="25"/>
        <end position="661"/>
    </location>
</feature>
<dbReference type="CDD" id="cd00063">
    <property type="entry name" value="FN3"/>
    <property type="match status" value="1"/>
</dbReference>
<accession>A0ABQ4G3C2</accession>
<dbReference type="PANTHER" id="PTHR11177:SF317">
    <property type="entry name" value="CHITINASE 12-RELATED"/>
    <property type="match status" value="1"/>
</dbReference>
<dbReference type="SUPFAM" id="SSF51445">
    <property type="entry name" value="(Trans)glycosidases"/>
    <property type="match status" value="1"/>
</dbReference>
<dbReference type="CDD" id="cd06548">
    <property type="entry name" value="GH18_chitinase"/>
    <property type="match status" value="1"/>
</dbReference>
<keyword evidence="6 8" id="KW-0326">Glycosidase</keyword>
<keyword evidence="7" id="KW-0119">Carbohydrate metabolism</keyword>
<dbReference type="Gene3D" id="3.10.50.10">
    <property type="match status" value="1"/>
</dbReference>
<dbReference type="PANTHER" id="PTHR11177">
    <property type="entry name" value="CHITINASE"/>
    <property type="match status" value="1"/>
</dbReference>
<dbReference type="InterPro" id="IPR029070">
    <property type="entry name" value="Chitinase_insertion_sf"/>
</dbReference>
<evidence type="ECO:0000256" key="3">
    <source>
        <dbReference type="ARBA" id="ARBA00012729"/>
    </source>
</evidence>
<dbReference type="InterPro" id="IPR001223">
    <property type="entry name" value="Glyco_hydro18_cat"/>
</dbReference>
<comment type="similarity">
    <text evidence="2">Belongs to the glycosyl hydrolase 18 family. Chitinase class II subfamily.</text>
</comment>
<sequence>MKRRIIPTLLAALGALLIPLAVSAPGAYGAVTVPIRADANGPAFTDGSGNTWSADKAYSSGSWGYDTLYGASSTSSPIAGTADDALYQTYNLFSGWTGYKFDVANGTYQVTLKMVEDWANAAGQRRFDVRAEGVTVLTAFDIYAACGALTACDRTFTTTVSDGQLNVQFNMNGGANYATVSAISVTGGTGGGGDTTAPSAPGNLRVTGTTSSSVALAWDASTDNVGVTGYNVYRGSTLVTTVTGTSYTDTGLAASTAYSYTVKAKDAAGNLSAASNGVTGTTQSTGGGGGGNKLLGYFAEWGVYGRQYFVKNIETSGSAAKLGYINYAFGNVTNGQCAIGDSYADYDMAYTTAYSVDGKADTWDAGVLRGSFGQLRKLKALHPGLKILWSFGGWTWSGGFAQAAANPTAFANSCYSLVEDPRWADVFDGIDIDWEYPNACGLSCDSSGTAAFKNLMAALRARFGPNYLVTAAITADGTNGGKIDAADYGGAAQYVDWYNVMTYDYFGAWAATGPTAPHSPLTSYSGIPTAGFYSDAAIQKLKSKGVPASKLLLGIGFYGRGWTGVTQAAPGGSATGAAPGTYEAGIEDYKVLKNTCPATGTVAGTAYAKCGGNWWSYDTPSTIGGKMSYAKNQGLGGSFFWELSGDTTNGELITAMKNGLG</sequence>
<dbReference type="InterPro" id="IPR008979">
    <property type="entry name" value="Galactose-bd-like_sf"/>
</dbReference>
<feature type="domain" description="GH18" evidence="11">
    <location>
        <begin position="292"/>
        <end position="661"/>
    </location>
</feature>
<dbReference type="SMART" id="SM00060">
    <property type="entry name" value="FN3"/>
    <property type="match status" value="1"/>
</dbReference>
<dbReference type="SUPFAM" id="SSF54556">
    <property type="entry name" value="Chitinase insertion domain"/>
    <property type="match status" value="1"/>
</dbReference>
<dbReference type="RefSeq" id="WP_204058809.1">
    <property type="nucleotide sequence ID" value="NZ_BOOC01000022.1"/>
</dbReference>
<dbReference type="Pfam" id="PF00704">
    <property type="entry name" value="Glyco_hydro_18"/>
    <property type="match status" value="1"/>
</dbReference>
<evidence type="ECO:0000256" key="6">
    <source>
        <dbReference type="ARBA" id="ARBA00023295"/>
    </source>
</evidence>
<dbReference type="InterPro" id="IPR011583">
    <property type="entry name" value="Chitinase_II/V-like_cat"/>
</dbReference>
<dbReference type="Pfam" id="PF00041">
    <property type="entry name" value="fn3"/>
    <property type="match status" value="1"/>
</dbReference>
<dbReference type="SUPFAM" id="SSF49785">
    <property type="entry name" value="Galactose-binding domain-like"/>
    <property type="match status" value="1"/>
</dbReference>
<evidence type="ECO:0000313" key="13">
    <source>
        <dbReference type="Proteomes" id="UP000603904"/>
    </source>
</evidence>
<keyword evidence="7" id="KW-0624">Polysaccharide degradation</keyword>
<gene>
    <name evidence="12" type="ORF">Mco01_44780</name>
</gene>
<feature type="signal peptide" evidence="9">
    <location>
        <begin position="1"/>
        <end position="24"/>
    </location>
</feature>
<evidence type="ECO:0000256" key="2">
    <source>
        <dbReference type="ARBA" id="ARBA00009121"/>
    </source>
</evidence>
<dbReference type="Gene3D" id="2.60.40.10">
    <property type="entry name" value="Immunoglobulins"/>
    <property type="match status" value="1"/>
</dbReference>
<dbReference type="PROSITE" id="PS51910">
    <property type="entry name" value="GH18_2"/>
    <property type="match status" value="1"/>
</dbReference>
<name>A0ABQ4G3C2_9ACTN</name>
<evidence type="ECO:0000256" key="7">
    <source>
        <dbReference type="ARBA" id="ARBA00023326"/>
    </source>
</evidence>
<comment type="catalytic activity">
    <reaction evidence="1">
        <text>Random endo-hydrolysis of N-acetyl-beta-D-glucosaminide (1-&gt;4)-beta-linkages in chitin and chitodextrins.</text>
        <dbReference type="EC" id="3.2.1.14"/>
    </reaction>
</comment>
<dbReference type="InterPro" id="IPR036116">
    <property type="entry name" value="FN3_sf"/>
</dbReference>
<proteinExistence type="inferred from homology"/>
<dbReference type="EC" id="3.2.1.14" evidence="3"/>
<dbReference type="InterPro" id="IPR050314">
    <property type="entry name" value="Glycosyl_Hydrlase_18"/>
</dbReference>
<protein>
    <recommendedName>
        <fullName evidence="3">chitinase</fullName>
        <ecNumber evidence="3">3.2.1.14</ecNumber>
    </recommendedName>
</protein>
<evidence type="ECO:0000259" key="11">
    <source>
        <dbReference type="PROSITE" id="PS51910"/>
    </source>
</evidence>
<dbReference type="InterPro" id="IPR021720">
    <property type="entry name" value="Malectin_dom"/>
</dbReference>
<dbReference type="Gene3D" id="3.20.20.80">
    <property type="entry name" value="Glycosidases"/>
    <property type="match status" value="1"/>
</dbReference>
<dbReference type="PROSITE" id="PS50853">
    <property type="entry name" value="FN3"/>
    <property type="match status" value="1"/>
</dbReference>
<dbReference type="SMART" id="SM00636">
    <property type="entry name" value="Glyco_18"/>
    <property type="match status" value="1"/>
</dbReference>
<evidence type="ECO:0000256" key="4">
    <source>
        <dbReference type="ARBA" id="ARBA00022801"/>
    </source>
</evidence>
<dbReference type="PROSITE" id="PS01095">
    <property type="entry name" value="GH18_1"/>
    <property type="match status" value="1"/>
</dbReference>
<reference evidence="12 13" key="1">
    <citation type="submission" date="2021-01" db="EMBL/GenBank/DDBJ databases">
        <title>Whole genome shotgun sequence of Microbispora corallina NBRC 16416.</title>
        <authorList>
            <person name="Komaki H."/>
            <person name="Tamura T."/>
        </authorList>
    </citation>
    <scope>NUCLEOTIDE SEQUENCE [LARGE SCALE GENOMIC DNA]</scope>
    <source>
        <strain evidence="12 13">NBRC 16416</strain>
    </source>
</reference>
<evidence type="ECO:0000259" key="10">
    <source>
        <dbReference type="PROSITE" id="PS50853"/>
    </source>
</evidence>
<dbReference type="SUPFAM" id="SSF49265">
    <property type="entry name" value="Fibronectin type III"/>
    <property type="match status" value="1"/>
</dbReference>
<organism evidence="12 13">
    <name type="scientific">Microbispora corallina</name>
    <dbReference type="NCBI Taxonomy" id="83302"/>
    <lineage>
        <taxon>Bacteria</taxon>
        <taxon>Bacillati</taxon>
        <taxon>Actinomycetota</taxon>
        <taxon>Actinomycetes</taxon>
        <taxon>Streptosporangiales</taxon>
        <taxon>Streptosporangiaceae</taxon>
        <taxon>Microbispora</taxon>
    </lineage>
</organism>
<keyword evidence="5" id="KW-0146">Chitin degradation</keyword>
<evidence type="ECO:0000256" key="8">
    <source>
        <dbReference type="RuleBase" id="RU000489"/>
    </source>
</evidence>
<evidence type="ECO:0000313" key="12">
    <source>
        <dbReference type="EMBL" id="GIH41478.1"/>
    </source>
</evidence>
<dbReference type="InterPro" id="IPR001579">
    <property type="entry name" value="Glyco_hydro_18_chit_AS"/>
</dbReference>
<dbReference type="Pfam" id="PF11721">
    <property type="entry name" value="Malectin"/>
    <property type="match status" value="1"/>
</dbReference>
<dbReference type="InterPro" id="IPR013783">
    <property type="entry name" value="Ig-like_fold"/>
</dbReference>
<dbReference type="EMBL" id="BOOC01000022">
    <property type="protein sequence ID" value="GIH41478.1"/>
    <property type="molecule type" value="Genomic_DNA"/>
</dbReference>
<dbReference type="Proteomes" id="UP000603904">
    <property type="component" value="Unassembled WGS sequence"/>
</dbReference>
<dbReference type="InterPro" id="IPR003961">
    <property type="entry name" value="FN3_dom"/>
</dbReference>
<feature type="domain" description="Fibronectin type-III" evidence="10">
    <location>
        <begin position="200"/>
        <end position="285"/>
    </location>
</feature>
<comment type="caution">
    <text evidence="12">The sequence shown here is derived from an EMBL/GenBank/DDBJ whole genome shotgun (WGS) entry which is preliminary data.</text>
</comment>
<dbReference type="InterPro" id="IPR017853">
    <property type="entry name" value="GH"/>
</dbReference>